<dbReference type="GO" id="GO:0005829">
    <property type="term" value="C:cytosol"/>
    <property type="evidence" value="ECO:0007669"/>
    <property type="project" value="TreeGrafter"/>
</dbReference>
<feature type="transmembrane region" description="Helical" evidence="5">
    <location>
        <begin position="392"/>
        <end position="411"/>
    </location>
</feature>
<feature type="domain" description="G" evidence="7">
    <location>
        <begin position="131"/>
        <end position="243"/>
    </location>
</feature>
<evidence type="ECO:0000313" key="8">
    <source>
        <dbReference type="EMBL" id="APP88040.1"/>
    </source>
</evidence>
<protein>
    <recommendedName>
        <fullName evidence="7">G domain-containing protein</fullName>
    </recommendedName>
</protein>
<feature type="chain" id="PRO_5012114657" description="G domain-containing protein" evidence="6">
    <location>
        <begin position="24"/>
        <end position="504"/>
    </location>
</feature>
<dbReference type="Pfam" id="PF05128">
    <property type="entry name" value="DUF697"/>
    <property type="match status" value="1"/>
</dbReference>
<reference evidence="8" key="1">
    <citation type="journal article" date="2017" name="Protist">
        <title>Diversity of the Photosynthetic Paulinella Species, with the Description of Paulinella micropora sp. nov. and the Chromatophore Genome Sequence for strain KR01.</title>
        <authorList>
            <person name="Lhee D."/>
            <person name="Yang E.C."/>
            <person name="Kim J.I."/>
            <person name="Nakayama T."/>
            <person name="Zuccarello G."/>
            <person name="Andersen R.A."/>
            <person name="Yoon H.S."/>
        </authorList>
    </citation>
    <scope>NUCLEOTIDE SEQUENCE</scope>
    <source>
        <strain evidence="8">KR01</strain>
    </source>
</reference>
<evidence type="ECO:0000256" key="3">
    <source>
        <dbReference type="ARBA" id="ARBA00022989"/>
    </source>
</evidence>
<dbReference type="GO" id="GO:0002098">
    <property type="term" value="P:tRNA wobble uridine modification"/>
    <property type="evidence" value="ECO:0007669"/>
    <property type="project" value="TreeGrafter"/>
</dbReference>
<feature type="transmembrane region" description="Helical" evidence="5">
    <location>
        <begin position="38"/>
        <end position="59"/>
    </location>
</feature>
<dbReference type="InterPro" id="IPR027417">
    <property type="entry name" value="P-loop_NTPase"/>
</dbReference>
<dbReference type="InterPro" id="IPR006073">
    <property type="entry name" value="GTP-bd"/>
</dbReference>
<keyword evidence="3 5" id="KW-1133">Transmembrane helix</keyword>
<evidence type="ECO:0000256" key="4">
    <source>
        <dbReference type="ARBA" id="ARBA00023136"/>
    </source>
</evidence>
<gene>
    <name evidence="8" type="ORF">PCKR_245</name>
</gene>
<keyword evidence="8" id="KW-0934">Plastid</keyword>
<dbReference type="InterPro" id="IPR021147">
    <property type="entry name" value="DUF697"/>
</dbReference>
<dbReference type="GO" id="GO:0005525">
    <property type="term" value="F:GTP binding"/>
    <property type="evidence" value="ECO:0007669"/>
    <property type="project" value="InterPro"/>
</dbReference>
<dbReference type="Gene3D" id="3.40.50.300">
    <property type="entry name" value="P-loop containing nucleotide triphosphate hydrolases"/>
    <property type="match status" value="1"/>
</dbReference>
<evidence type="ECO:0000256" key="2">
    <source>
        <dbReference type="ARBA" id="ARBA00022692"/>
    </source>
</evidence>
<feature type="signal peptide" evidence="6">
    <location>
        <begin position="1"/>
        <end position="23"/>
    </location>
</feature>
<dbReference type="Pfam" id="PF01926">
    <property type="entry name" value="MMR_HSR1"/>
    <property type="match status" value="1"/>
</dbReference>
<dbReference type="SUPFAM" id="SSF52540">
    <property type="entry name" value="P-loop containing nucleoside triphosphate hydrolases"/>
    <property type="match status" value="1"/>
</dbReference>
<dbReference type="EMBL" id="KX897545">
    <property type="protein sequence ID" value="APP88040.1"/>
    <property type="molecule type" value="Genomic_DNA"/>
</dbReference>
<organism evidence="8">
    <name type="scientific">Paulinella micropora</name>
    <dbReference type="NCBI Taxonomy" id="1928728"/>
    <lineage>
        <taxon>Eukaryota</taxon>
        <taxon>Sar</taxon>
        <taxon>Rhizaria</taxon>
        <taxon>Cercozoa</taxon>
        <taxon>Imbricatea</taxon>
        <taxon>Silicofilosea</taxon>
        <taxon>Euglyphida</taxon>
        <taxon>Paulinellidae</taxon>
        <taxon>Paulinella</taxon>
    </lineage>
</organism>
<evidence type="ECO:0000259" key="7">
    <source>
        <dbReference type="Pfam" id="PF01926"/>
    </source>
</evidence>
<name>A0A1L5YBH3_9EUKA</name>
<dbReference type="PANTHER" id="PTHR42714">
    <property type="entry name" value="TRNA MODIFICATION GTPASE GTPBP3"/>
    <property type="match status" value="1"/>
</dbReference>
<proteinExistence type="predicted"/>
<dbReference type="PROSITE" id="PS51257">
    <property type="entry name" value="PROKAR_LIPOPROTEIN"/>
    <property type="match status" value="1"/>
</dbReference>
<dbReference type="GO" id="GO:0030488">
    <property type="term" value="P:tRNA methylation"/>
    <property type="evidence" value="ECO:0007669"/>
    <property type="project" value="TreeGrafter"/>
</dbReference>
<dbReference type="CDD" id="cd00880">
    <property type="entry name" value="Era_like"/>
    <property type="match status" value="1"/>
</dbReference>
<evidence type="ECO:0000256" key="1">
    <source>
        <dbReference type="ARBA" id="ARBA00004141"/>
    </source>
</evidence>
<dbReference type="PANTHER" id="PTHR42714:SF2">
    <property type="entry name" value="TRNA MODIFICATION GTPASE GTPBP3, MITOCHONDRIAL"/>
    <property type="match status" value="1"/>
</dbReference>
<evidence type="ECO:0000256" key="5">
    <source>
        <dbReference type="SAM" id="Phobius"/>
    </source>
</evidence>
<comment type="subcellular location">
    <subcellularLocation>
        <location evidence="1">Membrane</location>
        <topology evidence="1">Multi-pass membrane protein</topology>
    </subcellularLocation>
</comment>
<geneLocation type="plastid" evidence="8"/>
<keyword evidence="6" id="KW-0732">Signal</keyword>
<evidence type="ECO:0000256" key="6">
    <source>
        <dbReference type="SAM" id="SignalP"/>
    </source>
</evidence>
<accession>A0A1L5YBH3</accession>
<dbReference type="GO" id="GO:0016020">
    <property type="term" value="C:membrane"/>
    <property type="evidence" value="ECO:0007669"/>
    <property type="project" value="UniProtKB-SubCell"/>
</dbReference>
<keyword evidence="4 5" id="KW-0472">Membrane</keyword>
<sequence length="504" mass="56879">MKNKQVWVLFSFCLLFFTSCVQSINRITWYLQEFLPGWVLIALLLLILYVVANGIFGIGCRDIQTRVARGINYLHRKPIIASYTAKATAIHKLKIIHNNLHQLQDKKQAESLLQEKIRLEGELKRRDLVTVVFGTGSSGKTSLIRVLTGKTIGTVNASMGSTDNCLQYRIHLTKSERGLILIDTPGILESGYQGHIREIKARWEASRADLILIVVDGDLRSQEEDILQSLIALGKRLILVLNKCDLLGEHEEEYLLRELRSKCRKLISPLDIVSASSVSEVPSISASGVSYLQPEIERLTNRITDILLKDGDELIISNVSMQCEYLYEASRWLLNQQRQIDAQKVIEHYMWISVGVIVVSEIPSLELISMAAVNTRMVVEIARLYGVNLDFAIAKALVSSMGHALVSLGILKSGMSLIGSALSLNTPILIISKAVQVVTLAWLTRLIGLSFITYFEQKQEWGEEGIDGVIQYYFDLNKRDRLLKHFLEVSYNRVVEPLRMAQRK</sequence>
<keyword evidence="2 5" id="KW-0812">Transmembrane</keyword>
<dbReference type="AlphaFoldDB" id="A0A1L5YBH3"/>